<keyword evidence="2" id="KW-1185">Reference proteome</keyword>
<dbReference type="AlphaFoldDB" id="K8PKP1"/>
<protein>
    <submittedName>
        <fullName evidence="1">Uncharacterized protein</fullName>
    </submittedName>
</protein>
<name>K8PKP1_9BRAD</name>
<accession>K8PKP1</accession>
<gene>
    <name evidence="1" type="ORF">HMPREF9695_00406</name>
</gene>
<comment type="caution">
    <text evidence="1">The sequence shown here is derived from an EMBL/GenBank/DDBJ whole genome shotgun (WGS) entry which is preliminary data.</text>
</comment>
<evidence type="ECO:0000313" key="2">
    <source>
        <dbReference type="Proteomes" id="UP000001096"/>
    </source>
</evidence>
<evidence type="ECO:0000313" key="1">
    <source>
        <dbReference type="EMBL" id="EKS41314.1"/>
    </source>
</evidence>
<dbReference type="EMBL" id="AGWX01000001">
    <property type="protein sequence ID" value="EKS41314.1"/>
    <property type="molecule type" value="Genomic_DNA"/>
</dbReference>
<dbReference type="HOGENOM" id="CLU_884642_0_0_5"/>
<dbReference type="RefSeq" id="WP_006019116.1">
    <property type="nucleotide sequence ID" value="NZ_KB375282.1"/>
</dbReference>
<proteinExistence type="predicted"/>
<sequence>MNKLVAASIGNAVKIKLIDDKTVRIAAEVKEAERHARRNGIVRNILERNRLSKKAYGALCRLDLAATKLTQTAPTTAAGLVAKAGVAKLVDGYSEGFSEEIEKELASDVLRVLAPGTTSRIMADLAISQDRRESSPVLQAVLSYRRALRAEAKARRALSKLTEKYPDLKDTRPAVAAGIREGKPVYVRCLADWNALYGHEHDEQWAKFSRALDEARPAHKLARQRTGIKKAENTFYEARRATARSFEDLCRLKPENVVDLRAFAGVIVRHMKKEAGDSISNVYPYSRNSDYQEWKDRRHSAMFTALRVLGGFAR</sequence>
<dbReference type="PATRIC" id="fig|883078.3.peg.428"/>
<reference evidence="1 2" key="1">
    <citation type="submission" date="2012-04" db="EMBL/GenBank/DDBJ databases">
        <title>The Genome Sequence of Afipia broomeae ATCC 49717.</title>
        <authorList>
            <consortium name="The Broad Institute Genome Sequencing Platform"/>
            <person name="Earl A."/>
            <person name="Ward D."/>
            <person name="Feldgarden M."/>
            <person name="Gevers D."/>
            <person name="Huys G."/>
            <person name="Walker B."/>
            <person name="Young S.K."/>
            <person name="Zeng Q."/>
            <person name="Gargeya S."/>
            <person name="Fitzgerald M."/>
            <person name="Haas B."/>
            <person name="Abouelleil A."/>
            <person name="Alvarado L."/>
            <person name="Arachchi H.M."/>
            <person name="Berlin A."/>
            <person name="Chapman S.B."/>
            <person name="Goldberg J."/>
            <person name="Griggs A."/>
            <person name="Gujja S."/>
            <person name="Hansen M."/>
            <person name="Howarth C."/>
            <person name="Imamovic A."/>
            <person name="Larimer J."/>
            <person name="McCowen C."/>
            <person name="Montmayeur A."/>
            <person name="Murphy C."/>
            <person name="Neiman D."/>
            <person name="Pearson M."/>
            <person name="Priest M."/>
            <person name="Roberts A."/>
            <person name="Saif S."/>
            <person name="Shea T."/>
            <person name="Sisk P."/>
            <person name="Sykes S."/>
            <person name="Wortman J."/>
            <person name="Nusbaum C."/>
            <person name="Birren B."/>
        </authorList>
    </citation>
    <scope>NUCLEOTIDE SEQUENCE [LARGE SCALE GENOMIC DNA]</scope>
    <source>
        <strain evidence="1 2">ATCC 49717</strain>
    </source>
</reference>
<organism evidence="1 2">
    <name type="scientific">Afipia broomeae ATCC 49717</name>
    <dbReference type="NCBI Taxonomy" id="883078"/>
    <lineage>
        <taxon>Bacteria</taxon>
        <taxon>Pseudomonadati</taxon>
        <taxon>Pseudomonadota</taxon>
        <taxon>Alphaproteobacteria</taxon>
        <taxon>Hyphomicrobiales</taxon>
        <taxon>Nitrobacteraceae</taxon>
        <taxon>Afipia</taxon>
    </lineage>
</organism>
<dbReference type="Proteomes" id="UP000001096">
    <property type="component" value="Unassembled WGS sequence"/>
</dbReference>